<name>A0A164V4J0_9CRUS</name>
<dbReference type="AlphaFoldDB" id="A0A164V4J0"/>
<evidence type="ECO:0000313" key="2">
    <source>
        <dbReference type="EMBL" id="KZS11961.1"/>
    </source>
</evidence>
<comment type="caution">
    <text evidence="2">The sequence shown here is derived from an EMBL/GenBank/DDBJ whole genome shotgun (WGS) entry which is preliminary data.</text>
</comment>
<feature type="compositionally biased region" description="Basic and acidic residues" evidence="1">
    <location>
        <begin position="36"/>
        <end position="61"/>
    </location>
</feature>
<feature type="region of interest" description="Disordered" evidence="1">
    <location>
        <begin position="16"/>
        <end position="90"/>
    </location>
</feature>
<protein>
    <submittedName>
        <fullName evidence="2">Sex combs reduced scr-like protein</fullName>
    </submittedName>
</protein>
<gene>
    <name evidence="2" type="ORF">APZ42_023216</name>
</gene>
<evidence type="ECO:0000313" key="3">
    <source>
        <dbReference type="Proteomes" id="UP000076858"/>
    </source>
</evidence>
<feature type="compositionally biased region" description="Basic and acidic residues" evidence="1">
    <location>
        <begin position="69"/>
        <end position="79"/>
    </location>
</feature>
<keyword evidence="3" id="KW-1185">Reference proteome</keyword>
<sequence length="116" mass="13324">MYLIVLVFGPFSRCQRTAASRPPDVHALPDAGTGERVPHKSLPDEEAADRNGPRPMPDRAPDQNLVPKPTHEAQERDPGHQGAQRARQSLAYQRWNQLQFVQRIYHAQRRRLRTNK</sequence>
<accession>A0A164V4J0</accession>
<organism evidence="2 3">
    <name type="scientific">Daphnia magna</name>
    <dbReference type="NCBI Taxonomy" id="35525"/>
    <lineage>
        <taxon>Eukaryota</taxon>
        <taxon>Metazoa</taxon>
        <taxon>Ecdysozoa</taxon>
        <taxon>Arthropoda</taxon>
        <taxon>Crustacea</taxon>
        <taxon>Branchiopoda</taxon>
        <taxon>Diplostraca</taxon>
        <taxon>Cladocera</taxon>
        <taxon>Anomopoda</taxon>
        <taxon>Daphniidae</taxon>
        <taxon>Daphnia</taxon>
    </lineage>
</organism>
<proteinExistence type="predicted"/>
<evidence type="ECO:0000256" key="1">
    <source>
        <dbReference type="SAM" id="MobiDB-lite"/>
    </source>
</evidence>
<dbReference type="Proteomes" id="UP000076858">
    <property type="component" value="Unassembled WGS sequence"/>
</dbReference>
<reference evidence="2 3" key="1">
    <citation type="submission" date="2016-03" db="EMBL/GenBank/DDBJ databases">
        <title>EvidentialGene: Evidence-directed Construction of Genes on Genomes.</title>
        <authorList>
            <person name="Gilbert D.G."/>
            <person name="Choi J.-H."/>
            <person name="Mockaitis K."/>
            <person name="Colbourne J."/>
            <person name="Pfrender M."/>
        </authorList>
    </citation>
    <scope>NUCLEOTIDE SEQUENCE [LARGE SCALE GENOMIC DNA]</scope>
    <source>
        <strain evidence="2 3">Xinb3</strain>
        <tissue evidence="2">Complete organism</tissue>
    </source>
</reference>
<dbReference type="EMBL" id="LRGB01001428">
    <property type="protein sequence ID" value="KZS11961.1"/>
    <property type="molecule type" value="Genomic_DNA"/>
</dbReference>